<sequence length="37" mass="4060">MGKVTLTKTSTGKLLAEKALVFSSYIKRWASKTGRSN</sequence>
<organism evidence="1 2">
    <name type="scientific">Paraglaciecola arctica BSs20135</name>
    <dbReference type="NCBI Taxonomy" id="493475"/>
    <lineage>
        <taxon>Bacteria</taxon>
        <taxon>Pseudomonadati</taxon>
        <taxon>Pseudomonadota</taxon>
        <taxon>Gammaproteobacteria</taxon>
        <taxon>Alteromonadales</taxon>
        <taxon>Alteromonadaceae</taxon>
        <taxon>Paraglaciecola</taxon>
    </lineage>
</organism>
<evidence type="ECO:0000313" key="1">
    <source>
        <dbReference type="EMBL" id="GAC19998.1"/>
    </source>
</evidence>
<evidence type="ECO:0000313" key="2">
    <source>
        <dbReference type="Proteomes" id="UP000006327"/>
    </source>
</evidence>
<keyword evidence="2" id="KW-1185">Reference proteome</keyword>
<protein>
    <submittedName>
        <fullName evidence="1">Uncharacterized protein</fullName>
    </submittedName>
</protein>
<comment type="caution">
    <text evidence="1">The sequence shown here is derived from an EMBL/GenBank/DDBJ whole genome shotgun (WGS) entry which is preliminary data.</text>
</comment>
<proteinExistence type="predicted"/>
<dbReference type="AlphaFoldDB" id="K6YTG7"/>
<dbReference type="EMBL" id="BAEO01000043">
    <property type="protein sequence ID" value="GAC19998.1"/>
    <property type="molecule type" value="Genomic_DNA"/>
</dbReference>
<accession>K6YTG7</accession>
<gene>
    <name evidence="1" type="ORF">GARC_3035</name>
</gene>
<dbReference type="Proteomes" id="UP000006327">
    <property type="component" value="Unassembled WGS sequence"/>
</dbReference>
<name>K6YTG7_9ALTE</name>
<reference evidence="1 2" key="1">
    <citation type="journal article" date="2017" name="Antonie Van Leeuwenhoek">
        <title>Rhizobium rhizosphaerae sp. nov., a novel species isolated from rice rhizosphere.</title>
        <authorList>
            <person name="Zhao J.J."/>
            <person name="Zhang J."/>
            <person name="Zhang R.J."/>
            <person name="Zhang C.W."/>
            <person name="Yin H.Q."/>
            <person name="Zhang X.X."/>
        </authorList>
    </citation>
    <scope>NUCLEOTIDE SEQUENCE [LARGE SCALE GENOMIC DNA]</scope>
    <source>
        <strain evidence="1 2">BSs20135</strain>
    </source>
</reference>